<reference evidence="1" key="1">
    <citation type="submission" date="2019-04" db="EMBL/GenBank/DDBJ databases">
        <authorList>
            <person name="Alioto T."/>
            <person name="Alioto T."/>
        </authorList>
    </citation>
    <scope>NUCLEOTIDE SEQUENCE [LARGE SCALE GENOMIC DNA]</scope>
</reference>
<protein>
    <submittedName>
        <fullName evidence="1">Uncharacterized protein</fullName>
    </submittedName>
</protein>
<accession>A0A5E4BY93</accession>
<sequence length="97" mass="11048">MILRSTANHKRRSRRTSAASPLAFLERNQLWLLLAINIPDFEHQITYLQIKIQVAARRQVPGDLDPTRDEGLCCDIGGVPGELLEENPLFLLHCWVS</sequence>
<dbReference type="Proteomes" id="UP000335636">
    <property type="component" value="Unassembled WGS sequence"/>
</dbReference>
<dbReference type="EMBL" id="CABDUW010000754">
    <property type="protein sequence ID" value="VTJ74608.1"/>
    <property type="molecule type" value="Genomic_DNA"/>
</dbReference>
<dbReference type="AlphaFoldDB" id="A0A5E4BY93"/>
<evidence type="ECO:0000313" key="2">
    <source>
        <dbReference type="Proteomes" id="UP000335636"/>
    </source>
</evidence>
<comment type="caution">
    <text evidence="1">The sequence shown here is derived from an EMBL/GenBank/DDBJ whole genome shotgun (WGS) entry which is preliminary data.</text>
</comment>
<evidence type="ECO:0000313" key="1">
    <source>
        <dbReference type="EMBL" id="VTJ74608.1"/>
    </source>
</evidence>
<name>A0A5E4BY93_MARMO</name>
<organism evidence="1 2">
    <name type="scientific">Marmota monax</name>
    <name type="common">Woodchuck</name>
    <dbReference type="NCBI Taxonomy" id="9995"/>
    <lineage>
        <taxon>Eukaryota</taxon>
        <taxon>Metazoa</taxon>
        <taxon>Chordata</taxon>
        <taxon>Craniata</taxon>
        <taxon>Vertebrata</taxon>
        <taxon>Euteleostomi</taxon>
        <taxon>Mammalia</taxon>
        <taxon>Eutheria</taxon>
        <taxon>Euarchontoglires</taxon>
        <taxon>Glires</taxon>
        <taxon>Rodentia</taxon>
        <taxon>Sciuromorpha</taxon>
        <taxon>Sciuridae</taxon>
        <taxon>Xerinae</taxon>
        <taxon>Marmotini</taxon>
        <taxon>Marmota</taxon>
    </lineage>
</organism>
<keyword evidence="2" id="KW-1185">Reference proteome</keyword>
<proteinExistence type="predicted"/>
<gene>
    <name evidence="1" type="ORF">MONAX_5E021268</name>
</gene>